<comment type="caution">
    <text evidence="4">The sequence shown here is derived from an EMBL/GenBank/DDBJ whole genome shotgun (WGS) entry which is preliminary data.</text>
</comment>
<sequence length="652" mass="70766">MYIMKIYKYIGVALMVLALGACKTDDLERDIDALKDRVTAMEAKVDRLNESMNMIRVALDGNKTIQSYTENEDGSYTLTLSDGNTITLTQGKIGTIDEYQEVSISSNGNWVIGGVETKHHAVAADGEPGVTPQFRLAMESEGKYYWEVSYDGELTWEEVKNQQGTRVYASASGSSSVAGPIASAAPNATGDKFEITLTGRDTKYEIPIVSGLACAITDPNPENMENGYWIVPTNTGATTSIDLKGEAVLISAPEGWTVTASIDNSNPTTLSVTPPNQDGVEGIITLQVNKGVYWAIDQIKVRSKKVITSWYQEFLAGAEIVVNDVTIKKGSADDKVLINEKEVDLKVSLISDDNAEIAEDGLYFIGAGLNVTYKNSQNKNKVLINDSPTGEKPVVTCTNTITLNGTSLICKNVALKLNENATYRFLTINTNNAPYVAFDGCNLEVPSTATQNAFCYASTAVAINSFTLHKSKIKIDKSTEYNIISVGKDNFVNFNSISVENTIFYGNNASTFKLFGVNNGNTTNAGIGSLVLRNTTFLNMHYAGYGIVNGDISTMIVKNNIIYADNNNNNVTVFRKRGNSSASLQATDGEVADNIGYIIGDFYLNLWQGDTPPLENAEKIQKLDASPFESLDKSTGTYVLKPEYQGYGAAIE</sequence>
<keyword evidence="1" id="KW-0175">Coiled coil</keyword>
<feature type="signal peptide" evidence="2">
    <location>
        <begin position="1"/>
        <end position="23"/>
    </location>
</feature>
<name>A0A412H5Q2_9BACT</name>
<protein>
    <recommendedName>
        <fullName evidence="3">DUF4988 domain-containing protein</fullName>
    </recommendedName>
</protein>
<evidence type="ECO:0000313" key="5">
    <source>
        <dbReference type="Proteomes" id="UP000285750"/>
    </source>
</evidence>
<evidence type="ECO:0000256" key="1">
    <source>
        <dbReference type="SAM" id="Coils"/>
    </source>
</evidence>
<organism evidence="4 5">
    <name type="scientific">Phocaeicola plebeius</name>
    <dbReference type="NCBI Taxonomy" id="310297"/>
    <lineage>
        <taxon>Bacteria</taxon>
        <taxon>Pseudomonadati</taxon>
        <taxon>Bacteroidota</taxon>
        <taxon>Bacteroidia</taxon>
        <taxon>Bacteroidales</taxon>
        <taxon>Bacteroidaceae</taxon>
        <taxon>Phocaeicola</taxon>
    </lineage>
</organism>
<evidence type="ECO:0000259" key="3">
    <source>
        <dbReference type="Pfam" id="PF16378"/>
    </source>
</evidence>
<dbReference type="Pfam" id="PF16378">
    <property type="entry name" value="DUF4988"/>
    <property type="match status" value="1"/>
</dbReference>
<keyword evidence="2" id="KW-0732">Signal</keyword>
<dbReference type="PROSITE" id="PS51257">
    <property type="entry name" value="PROKAR_LIPOPROTEIN"/>
    <property type="match status" value="1"/>
</dbReference>
<dbReference type="InterPro" id="IPR032149">
    <property type="entry name" value="DUF4988"/>
</dbReference>
<proteinExistence type="predicted"/>
<feature type="domain" description="DUF4988" evidence="3">
    <location>
        <begin position="29"/>
        <end position="202"/>
    </location>
</feature>
<dbReference type="EMBL" id="QRUY01000016">
    <property type="protein sequence ID" value="RGS07321.1"/>
    <property type="molecule type" value="Genomic_DNA"/>
</dbReference>
<feature type="coiled-coil region" evidence="1">
    <location>
        <begin position="24"/>
        <end position="51"/>
    </location>
</feature>
<evidence type="ECO:0000313" key="4">
    <source>
        <dbReference type="EMBL" id="RGS07321.1"/>
    </source>
</evidence>
<feature type="chain" id="PRO_5019503909" description="DUF4988 domain-containing protein" evidence="2">
    <location>
        <begin position="24"/>
        <end position="652"/>
    </location>
</feature>
<evidence type="ECO:0000256" key="2">
    <source>
        <dbReference type="SAM" id="SignalP"/>
    </source>
</evidence>
<dbReference type="Proteomes" id="UP000285750">
    <property type="component" value="Unassembled WGS sequence"/>
</dbReference>
<reference evidence="4 5" key="1">
    <citation type="submission" date="2018-08" db="EMBL/GenBank/DDBJ databases">
        <title>A genome reference for cultivated species of the human gut microbiota.</title>
        <authorList>
            <person name="Zou Y."/>
            <person name="Xue W."/>
            <person name="Luo G."/>
        </authorList>
    </citation>
    <scope>NUCLEOTIDE SEQUENCE [LARGE SCALE GENOMIC DNA]</scope>
    <source>
        <strain evidence="4 5">AF24-16AC</strain>
    </source>
</reference>
<accession>A0A412H5Q2</accession>
<dbReference type="AlphaFoldDB" id="A0A412H5Q2"/>
<gene>
    <name evidence="4" type="ORF">DWY14_08620</name>
</gene>